<accession>A0A3N2PUQ9</accession>
<dbReference type="GeneID" id="39575563"/>
<evidence type="ECO:0000313" key="2">
    <source>
        <dbReference type="EMBL" id="ROT38243.1"/>
    </source>
</evidence>
<dbReference type="Proteomes" id="UP000272025">
    <property type="component" value="Unassembled WGS sequence"/>
</dbReference>
<dbReference type="RefSeq" id="XP_028466049.1">
    <property type="nucleotide sequence ID" value="XM_028607085.1"/>
</dbReference>
<evidence type="ECO:0000313" key="3">
    <source>
        <dbReference type="Proteomes" id="UP000272025"/>
    </source>
</evidence>
<feature type="compositionally biased region" description="Basic and acidic residues" evidence="1">
    <location>
        <begin position="152"/>
        <end position="166"/>
    </location>
</feature>
<dbReference type="STRING" id="1314773.A0A3N2PUQ9"/>
<evidence type="ECO:0000256" key="1">
    <source>
        <dbReference type="SAM" id="MobiDB-lite"/>
    </source>
</evidence>
<protein>
    <submittedName>
        <fullName evidence="2">Uncharacterized protein</fullName>
    </submittedName>
</protein>
<dbReference type="OrthoDB" id="3439480at2759"/>
<gene>
    <name evidence="2" type="ORF">SODALDRAFT_184766</name>
</gene>
<feature type="region of interest" description="Disordered" evidence="1">
    <location>
        <begin position="401"/>
        <end position="423"/>
    </location>
</feature>
<keyword evidence="3" id="KW-1185">Reference proteome</keyword>
<organism evidence="2 3">
    <name type="scientific">Sodiomyces alkalinus (strain CBS 110278 / VKM F-3762 / F11)</name>
    <name type="common">Alkaliphilic filamentous fungus</name>
    <dbReference type="NCBI Taxonomy" id="1314773"/>
    <lineage>
        <taxon>Eukaryota</taxon>
        <taxon>Fungi</taxon>
        <taxon>Dikarya</taxon>
        <taxon>Ascomycota</taxon>
        <taxon>Pezizomycotina</taxon>
        <taxon>Sordariomycetes</taxon>
        <taxon>Hypocreomycetidae</taxon>
        <taxon>Glomerellales</taxon>
        <taxon>Plectosphaerellaceae</taxon>
        <taxon>Sodiomyces</taxon>
    </lineage>
</organism>
<sequence>MAVNFIIPLPFLHTNTPSLPPGSPGSSQVLNASFSTLPILVVPHYSTLLVFDPPLRHRPGTQNHNHQRTTRTLTTSSTATMCKVDYYIDVYPDGTEKRRSRVEPCSTSRSYTCQDAETFHHPKTYVALPPSPRLSHSGSPRLDAPIVYHSNSESDHSRRSGRHRDSTLYFSSSPHRIEVSHSRSPGGSGSRYLHPHDSHDRHHRRSRYRLSTTEPQRPGERVVIVENPPTPRTPPQNISMPYTAPSSPLNGFLSSTPPDGRRSSRRGQPVIVDERPRVRFNEVPEEGLSSRRRRVPEPVITTTEERPRRRREATTTAAAAAAVANNTTTASERERAERIARLNDRINARPAVPIPIPIPSANPTLRRSTTGFAPVVDEGAHERELREALRQLDLGDRVLRRSDTVAAGQPSSSSQQRRDSRRDLYDRYGRRYVDEGQDDEEEAQRRRLAERMMPRRRATVGPGARRNRVLYDDGMYRWE</sequence>
<feature type="compositionally biased region" description="Polar residues" evidence="1">
    <location>
        <begin position="235"/>
        <end position="257"/>
    </location>
</feature>
<feature type="region of interest" description="Disordered" evidence="1">
    <location>
        <begin position="124"/>
        <end position="271"/>
    </location>
</feature>
<name>A0A3N2PUQ9_SODAK</name>
<dbReference type="EMBL" id="ML119056">
    <property type="protein sequence ID" value="ROT38243.1"/>
    <property type="molecule type" value="Genomic_DNA"/>
</dbReference>
<dbReference type="AlphaFoldDB" id="A0A3N2PUQ9"/>
<proteinExistence type="predicted"/>
<reference evidence="2 3" key="1">
    <citation type="journal article" date="2018" name="Mol. Ecol.">
        <title>The obligate alkalophilic soda-lake fungus Sodiomyces alkalinus has shifted to a protein diet.</title>
        <authorList>
            <person name="Grum-Grzhimaylo A.A."/>
            <person name="Falkoski D.L."/>
            <person name="van den Heuvel J."/>
            <person name="Valero-Jimenez C.A."/>
            <person name="Min B."/>
            <person name="Choi I.G."/>
            <person name="Lipzen A."/>
            <person name="Daum C.G."/>
            <person name="Aanen D.K."/>
            <person name="Tsang A."/>
            <person name="Henrissat B."/>
            <person name="Bilanenko E.N."/>
            <person name="de Vries R.P."/>
            <person name="van Kan J.A.L."/>
            <person name="Grigoriev I.V."/>
            <person name="Debets A.J.M."/>
        </authorList>
    </citation>
    <scope>NUCLEOTIDE SEQUENCE [LARGE SCALE GENOMIC DNA]</scope>
    <source>
        <strain evidence="2 3">F11</strain>
    </source>
</reference>